<keyword evidence="4" id="KW-0732">Signal</keyword>
<reference evidence="6 7" key="1">
    <citation type="submission" date="2022-05" db="EMBL/GenBank/DDBJ databases">
        <authorList>
            <consortium name="Genoscope - CEA"/>
            <person name="William W."/>
        </authorList>
    </citation>
    <scope>NUCLEOTIDE SEQUENCE [LARGE SCALE GENOMIC DNA]</scope>
</reference>
<evidence type="ECO:0000313" key="7">
    <source>
        <dbReference type="Proteomes" id="UP001159405"/>
    </source>
</evidence>
<comment type="caution">
    <text evidence="6">The sequence shown here is derived from an EMBL/GenBank/DDBJ whole genome shotgun (WGS) entry which is preliminary data.</text>
</comment>
<sequence length="364" mass="41045">MKFPSVAFLCCISLCSILIAVLCESSTDGKCKSLVNSPFNICISAGYNFSFSLPEKLNKPEFEDVLASALKTAIQIWEKCADLNLVVTMECSSTFPKCGNGGKRVLPCKRVCGELLKKCLYTDFRGSSFMQKYMEELLALCLSLPDEEPSDEKCVEPPNFRTNDSIPSPLDRGCQELIIPACKDLGVYSHTLLSESVQKHLYLTLWRKSYNKSDLQRDFPKMFENTFAKYPKCRRNAETLFCGNMFPPCFLHETKAVYKTPCRSLCNDIARECPGYFSNDFNDAEYCGFLPEGDTGDLFCDIKEWPSPFHWLDYLDLPTTTSPPSKEPNKQGPKGWVIAVAVLSCLAVVGLVLGGLIWWKWRRT</sequence>
<dbReference type="EMBL" id="CALNXK010000018">
    <property type="protein sequence ID" value="CAH3105423.1"/>
    <property type="molecule type" value="Genomic_DNA"/>
</dbReference>
<keyword evidence="3" id="KW-0812">Transmembrane</keyword>
<keyword evidence="1" id="KW-1015">Disulfide bond</keyword>
<dbReference type="Gene3D" id="1.10.2000.10">
    <property type="entry name" value="Frizzled cysteine-rich domain"/>
    <property type="match status" value="2"/>
</dbReference>
<evidence type="ECO:0000256" key="2">
    <source>
        <dbReference type="PROSITE-ProRule" id="PRU00090"/>
    </source>
</evidence>
<dbReference type="InterPro" id="IPR036790">
    <property type="entry name" value="Frizzled_dom_sf"/>
</dbReference>
<dbReference type="InterPro" id="IPR020067">
    <property type="entry name" value="Frizzled_dom"/>
</dbReference>
<organism evidence="6 7">
    <name type="scientific">Porites lobata</name>
    <dbReference type="NCBI Taxonomy" id="104759"/>
    <lineage>
        <taxon>Eukaryota</taxon>
        <taxon>Metazoa</taxon>
        <taxon>Cnidaria</taxon>
        <taxon>Anthozoa</taxon>
        <taxon>Hexacorallia</taxon>
        <taxon>Scleractinia</taxon>
        <taxon>Fungiina</taxon>
        <taxon>Poritidae</taxon>
        <taxon>Porites</taxon>
    </lineage>
</organism>
<feature type="domain" description="FZ" evidence="5">
    <location>
        <begin position="174"/>
        <end position="300"/>
    </location>
</feature>
<feature type="chain" id="PRO_5046924432" description="FZ domain-containing protein" evidence="4">
    <location>
        <begin position="24"/>
        <end position="364"/>
    </location>
</feature>
<evidence type="ECO:0000313" key="6">
    <source>
        <dbReference type="EMBL" id="CAH3105423.1"/>
    </source>
</evidence>
<dbReference type="PROSITE" id="PS50038">
    <property type="entry name" value="FZ"/>
    <property type="match status" value="1"/>
</dbReference>
<feature type="signal peptide" evidence="4">
    <location>
        <begin position="1"/>
        <end position="23"/>
    </location>
</feature>
<comment type="caution">
    <text evidence="2">Lacks conserved residue(s) required for the propagation of feature annotation.</text>
</comment>
<evidence type="ECO:0000256" key="1">
    <source>
        <dbReference type="ARBA" id="ARBA00023157"/>
    </source>
</evidence>
<dbReference type="Pfam" id="PF01392">
    <property type="entry name" value="Fz"/>
    <property type="match status" value="1"/>
</dbReference>
<evidence type="ECO:0000256" key="3">
    <source>
        <dbReference type="SAM" id="Phobius"/>
    </source>
</evidence>
<feature type="transmembrane region" description="Helical" evidence="3">
    <location>
        <begin position="336"/>
        <end position="359"/>
    </location>
</feature>
<protein>
    <recommendedName>
        <fullName evidence="5">FZ domain-containing protein</fullName>
    </recommendedName>
</protein>
<keyword evidence="3" id="KW-0472">Membrane</keyword>
<keyword evidence="7" id="KW-1185">Reference proteome</keyword>
<evidence type="ECO:0000259" key="5">
    <source>
        <dbReference type="PROSITE" id="PS50038"/>
    </source>
</evidence>
<keyword evidence="3" id="KW-1133">Transmembrane helix</keyword>
<accession>A0ABN8NDP9</accession>
<dbReference type="SUPFAM" id="SSF63501">
    <property type="entry name" value="Frizzled cysteine-rich domain"/>
    <property type="match status" value="2"/>
</dbReference>
<name>A0ABN8NDP9_9CNID</name>
<proteinExistence type="predicted"/>
<evidence type="ECO:0000256" key="4">
    <source>
        <dbReference type="SAM" id="SignalP"/>
    </source>
</evidence>
<gene>
    <name evidence="6" type="ORF">PLOB_00013803</name>
</gene>
<dbReference type="Proteomes" id="UP001159405">
    <property type="component" value="Unassembled WGS sequence"/>
</dbReference>